<comment type="similarity">
    <text evidence="4 14">Belongs to the glycosyl hydrolase 47 family.</text>
</comment>
<dbReference type="EMBL" id="NIDN02000003">
    <property type="protein sequence ID" value="RLM01626.1"/>
    <property type="molecule type" value="Genomic_DNA"/>
</dbReference>
<dbReference type="PROSITE" id="PS50294">
    <property type="entry name" value="WD_REPEATS_REGION"/>
    <property type="match status" value="6"/>
</dbReference>
<dbReference type="Pfam" id="PF01532">
    <property type="entry name" value="Glyco_hydro_47"/>
    <property type="match status" value="1"/>
</dbReference>
<dbReference type="SMART" id="SM00320">
    <property type="entry name" value="WD40"/>
    <property type="match status" value="7"/>
</dbReference>
<evidence type="ECO:0000256" key="11">
    <source>
        <dbReference type="PIRSR" id="PIRSR601382-1"/>
    </source>
</evidence>
<proteinExistence type="inferred from homology"/>
<dbReference type="GO" id="GO:0005975">
    <property type="term" value="P:carbohydrate metabolic process"/>
    <property type="evidence" value="ECO:0007669"/>
    <property type="project" value="InterPro"/>
</dbReference>
<dbReference type="InterPro" id="IPR044674">
    <property type="entry name" value="EDEM1/2/3"/>
</dbReference>
<dbReference type="PANTHER" id="PTHR45679">
    <property type="entry name" value="ER DEGRADATION-ENHANCING ALPHA-MANNOSIDASE-LIKE PROTEIN 2"/>
    <property type="match status" value="1"/>
</dbReference>
<dbReference type="Gene3D" id="1.50.10.10">
    <property type="match status" value="1"/>
</dbReference>
<feature type="region of interest" description="Disordered" evidence="15">
    <location>
        <begin position="1396"/>
        <end position="1434"/>
    </location>
</feature>
<dbReference type="UniPathway" id="UPA00378"/>
<evidence type="ECO:0000256" key="1">
    <source>
        <dbReference type="ARBA" id="ARBA00001946"/>
    </source>
</evidence>
<dbReference type="SUPFAM" id="SSF48225">
    <property type="entry name" value="Seven-hairpin glycosidases"/>
    <property type="match status" value="1"/>
</dbReference>
<dbReference type="GO" id="GO:0036503">
    <property type="term" value="P:ERAD pathway"/>
    <property type="evidence" value="ECO:0007669"/>
    <property type="project" value="UniProtKB-ARBA"/>
</dbReference>
<dbReference type="GO" id="GO:1904380">
    <property type="term" value="P:endoplasmic reticulum mannose trimming"/>
    <property type="evidence" value="ECO:0007669"/>
    <property type="project" value="InterPro"/>
</dbReference>
<gene>
    <name evidence="17" type="ORF">CFD26_106388</name>
</gene>
<evidence type="ECO:0000313" key="18">
    <source>
        <dbReference type="Proteomes" id="UP000215289"/>
    </source>
</evidence>
<keyword evidence="14" id="KW-0378">Hydrolase</keyword>
<accession>A0A421DHN9</accession>
<feature type="repeat" description="WD" evidence="13">
    <location>
        <begin position="147"/>
        <end position="189"/>
    </location>
</feature>
<feature type="compositionally biased region" description="Polar residues" evidence="15">
    <location>
        <begin position="336"/>
        <end position="347"/>
    </location>
</feature>
<reference evidence="17 18" key="1">
    <citation type="submission" date="2018-08" db="EMBL/GenBank/DDBJ databases">
        <title>Draft genome sequences of two Aspergillus turcosus clinical strains isolated from bronchoalveolar lavage fluid: one azole-susceptible and the other azole-resistant.</title>
        <authorList>
            <person name="Parent-Michaud M."/>
            <person name="Dufresne P.J."/>
            <person name="Fournier E."/>
            <person name="Martineau C."/>
            <person name="Moreira S."/>
            <person name="Perkins V."/>
            <person name="De Repentigny L."/>
            <person name="Dufresne S.F."/>
        </authorList>
    </citation>
    <scope>NUCLEOTIDE SEQUENCE [LARGE SCALE GENOMIC DNA]</scope>
    <source>
        <strain evidence="17">HMR AF 1038</strain>
    </source>
</reference>
<dbReference type="GO" id="GO:0044322">
    <property type="term" value="C:endoplasmic reticulum quality control compartment"/>
    <property type="evidence" value="ECO:0007669"/>
    <property type="project" value="GOC"/>
</dbReference>
<keyword evidence="12" id="KW-0106">Calcium</keyword>
<dbReference type="PROSITE" id="PS00678">
    <property type="entry name" value="WD_REPEATS_1"/>
    <property type="match status" value="3"/>
</dbReference>
<name>A0A421DHN9_9EURO</name>
<evidence type="ECO:0000256" key="3">
    <source>
        <dbReference type="ARBA" id="ARBA00004321"/>
    </source>
</evidence>
<dbReference type="STRING" id="1245748.A0A421DHN9"/>
<evidence type="ECO:0000256" key="12">
    <source>
        <dbReference type="PIRSR" id="PIRSR601382-2"/>
    </source>
</evidence>
<evidence type="ECO:0000256" key="15">
    <source>
        <dbReference type="SAM" id="MobiDB-lite"/>
    </source>
</evidence>
<keyword evidence="16" id="KW-0812">Transmembrane</keyword>
<keyword evidence="12" id="KW-0479">Metal-binding</keyword>
<feature type="active site" description="Proton donor" evidence="11">
    <location>
        <position position="728"/>
    </location>
</feature>
<dbReference type="GO" id="GO:0016020">
    <property type="term" value="C:membrane"/>
    <property type="evidence" value="ECO:0007669"/>
    <property type="project" value="InterPro"/>
</dbReference>
<sequence length="1658" mass="183726">MSGEKRPAQAAFGTSNQLVVKRKKSDGDINAGTAVVKSSAQNGALVQAIPRTSGLDAPIMELTGHSGEVFAVRFDPTAQHIASGSMDRSILLWNTYGQCENYGVLTGHRGAILDLQWSRDSRAIFSASADMTLASWDLETGQRIRRHVGHEEIINCLDISKRGQELLVSASDDGCIGIWDPRQKHAIEYLETELPITAVALSEAGNEVYSGGIDNTIHVWDLRKKSVVYSMAGHTDTITSLQISPDSQTLLSNSHDSTVRTWDIRPFAPTNRHIRTYDGAPMGLEKNLIRASWDPKGERIAAGSGDRSVVVWDFRSGKLLYKLPGHKGTVNDVRFSPNNEPINTPSTPHIPANQPRPADSSDSNDEWPSDGRLTRETQFERSRREAAPSSQQKRSCMSTLGDRSIRRRLYTLIPATIFLLAIIALYLAIHSATHLGQEIHILLIFMILILSIIFCHALIRFAMEVLQDSGSTVARNRIPSRVGPMGYAQPDRPIPVMLAGDEEALVESDGPVREKVTAPPPAYGLWRSSVRINPDLLYWRRLEDNELPPAAANGIERTSNRKPTLPRPPSYTSDDGVDYVIQAQPRSLATRHETEEPVPQGMRTFQIDELRKETEHMFYHGFENYIKYAFPEDELRPLSCRPLVRDRDNPAHAELNDVLGNYSLTLIDSLSSLAILSSSPDEGERAWNHFQNGVRDFVQLYGDGSDGPAGQGERAKGFDIDSKVQVFETVIRGLGGLLSAHLFAVGDLPITGYTPPEPEATFAKAWNKSAFPEHGHGIKWTNGFVYDGQLLRLAADLANRLLPAFYTDTGLPYPRVNLRYGVQRRPFYANSPLNADKQCNGSDCEVHREDWQRAPPETTETCSAGAGSLVLEFTVLSRLTGDGRYEELAKRAFWAVWARRSDIGLIGSGIDAESGRWVHSYTGIGAGIDSFFEYAFKSYILLSSGQRSSRDPRSPWQLLDGYFPPLSEYEHSAEAFLRVWEESHAAIKRHLYRGEGYQHPHVIQGDIFTGATRAFWIDSLSAFYPGLLSIAGELDEAIGIHLLTTAVWTRFSGLPERWNVATGNIEGELAWYGGRPEFVESTYYIYRATKDPWYLHVGEMVLRDLKRRCWAKCGWAGLQDVRNGELNDRMESFFLGETAKYLFLLYHPDHPLNNMDGPFVFSTEGHPLIIPTSTSASTHQHRKRAKVEELVNQSVCPLAPQPPTFGLSSTAARPDVFHAANLARLHLMPSRGPTEGPILEYAHDHPSVTVSDLSSPTNYTFYPWTLPPELVPFNATSSPMTSRPTLDISFPAIPGVVMGPGSIERVRDGIFIKSIGGLRLSMVQDVPSHDATGKASRDDFRVQVINNVPLGKDEKVYLSREITFDILDPTDPNFTRMRDSAMIDIVIDVMPELLRRGNDSNDNRERGAAERSQNHVIQENASIDDKVGSVDPSNSGMKNVFTSLMDTVSSLLRDENPVLTAESSPRKPSMVRLSLPAAVASGAGSAPVPEVEDASIVSISGEPSKSRLSWSTIYFADEICEHRILRDIAQSHQVLVIKRGGCSFSQKLRNIAAYPPSRHALKLVIVVDYETFAEASASKPPPSAGLAAIRAEPFLIRPLLDEPQMTAGGLPRRHPISMVMVGGGEETYELLRRATGVGIKRRYSVRSQGIPINNLYIV</sequence>
<dbReference type="GO" id="GO:0060205">
    <property type="term" value="C:cytoplasmic vesicle lumen"/>
    <property type="evidence" value="ECO:0007669"/>
    <property type="project" value="UniProtKB-SubCell"/>
</dbReference>
<dbReference type="PANTHER" id="PTHR45679:SF5">
    <property type="entry name" value="ER DEGRADATION-ENHANCING ALPHA-MANNOSIDASE-LIKE PROTEIN 1"/>
    <property type="match status" value="1"/>
</dbReference>
<evidence type="ECO:0000256" key="7">
    <source>
        <dbReference type="ARBA" id="ARBA00022824"/>
    </source>
</evidence>
<keyword evidence="16" id="KW-1133">Transmembrane helix</keyword>
<dbReference type="GO" id="GO:0004571">
    <property type="term" value="F:mannosyl-oligosaccharide 1,2-alpha-mannosidase activity"/>
    <property type="evidence" value="ECO:0007669"/>
    <property type="project" value="InterPro"/>
</dbReference>
<comment type="function">
    <text evidence="10">Involved in the maturation of Asn-linked oligosaccharides. Progressively trims alpha-1,2-linked mannose residues from Man(9)GlcNAc(2) to produce Man(5)GlcNAc(2).</text>
</comment>
<dbReference type="CDD" id="cd00200">
    <property type="entry name" value="WD40"/>
    <property type="match status" value="1"/>
</dbReference>
<dbReference type="InterPro" id="IPR001382">
    <property type="entry name" value="Glyco_hydro_47"/>
</dbReference>
<feature type="active site" evidence="11">
    <location>
        <position position="1077"/>
    </location>
</feature>
<evidence type="ECO:0000256" key="13">
    <source>
        <dbReference type="PROSITE-ProRule" id="PRU00221"/>
    </source>
</evidence>
<feature type="region of interest" description="Disordered" evidence="15">
    <location>
        <begin position="330"/>
        <end position="399"/>
    </location>
</feature>
<feature type="repeat" description="WD" evidence="13">
    <location>
        <begin position="196"/>
        <end position="230"/>
    </location>
</feature>
<dbReference type="Gene3D" id="2.130.10.10">
    <property type="entry name" value="YVTN repeat-like/Quinoprotein amine dehydrogenase"/>
    <property type="match status" value="1"/>
</dbReference>
<evidence type="ECO:0000256" key="9">
    <source>
        <dbReference type="ARBA" id="ARBA00023329"/>
    </source>
</evidence>
<dbReference type="EC" id="3.2.1.-" evidence="14"/>
<dbReference type="PROSITE" id="PS50082">
    <property type="entry name" value="WD_REPEATS_2"/>
    <property type="match status" value="6"/>
</dbReference>
<feature type="repeat" description="WD" evidence="13">
    <location>
        <begin position="62"/>
        <end position="94"/>
    </location>
</feature>
<evidence type="ECO:0000256" key="6">
    <source>
        <dbReference type="ARBA" id="ARBA00022737"/>
    </source>
</evidence>
<dbReference type="OrthoDB" id="8118055at2759"/>
<dbReference type="GO" id="GO:0005509">
    <property type="term" value="F:calcium ion binding"/>
    <property type="evidence" value="ECO:0007669"/>
    <property type="project" value="InterPro"/>
</dbReference>
<feature type="compositionally biased region" description="Polar residues" evidence="15">
    <location>
        <begin position="388"/>
        <end position="398"/>
    </location>
</feature>
<dbReference type="PRINTS" id="PR00747">
    <property type="entry name" value="GLYHDRLASE47"/>
</dbReference>
<evidence type="ECO:0000256" key="5">
    <source>
        <dbReference type="ARBA" id="ARBA00022574"/>
    </source>
</evidence>
<keyword evidence="14" id="KW-0326">Glycosidase</keyword>
<dbReference type="Pfam" id="PF00400">
    <property type="entry name" value="WD40"/>
    <property type="match status" value="7"/>
</dbReference>
<comment type="cofactor">
    <cofactor evidence="12">
        <name>Ca(2+)</name>
        <dbReference type="ChEBI" id="CHEBI:29108"/>
    </cofactor>
</comment>
<dbReference type="InterPro" id="IPR012341">
    <property type="entry name" value="6hp_glycosidase-like_sf"/>
</dbReference>
<keyword evidence="8" id="KW-0325">Glycoprotein</keyword>
<dbReference type="PRINTS" id="PR00320">
    <property type="entry name" value="GPROTEINBRPT"/>
</dbReference>
<feature type="transmembrane region" description="Helical" evidence="16">
    <location>
        <begin position="409"/>
        <end position="429"/>
    </location>
</feature>
<evidence type="ECO:0000256" key="10">
    <source>
        <dbReference type="ARBA" id="ARBA00024790"/>
    </source>
</evidence>
<dbReference type="InterPro" id="IPR036026">
    <property type="entry name" value="Seven-hairpin_glycosidases"/>
</dbReference>
<dbReference type="Proteomes" id="UP000215289">
    <property type="component" value="Unassembled WGS sequence"/>
</dbReference>
<comment type="caution">
    <text evidence="17">The sequence shown here is derived from an EMBL/GenBank/DDBJ whole genome shotgun (WGS) entry which is preliminary data.</text>
</comment>
<dbReference type="InterPro" id="IPR020472">
    <property type="entry name" value="WD40_PAC1"/>
</dbReference>
<dbReference type="InterPro" id="IPR001680">
    <property type="entry name" value="WD40_rpt"/>
</dbReference>
<evidence type="ECO:0000256" key="4">
    <source>
        <dbReference type="ARBA" id="ARBA00007658"/>
    </source>
</evidence>
<evidence type="ECO:0000256" key="2">
    <source>
        <dbReference type="ARBA" id="ARBA00004240"/>
    </source>
</evidence>
<dbReference type="InterPro" id="IPR036322">
    <property type="entry name" value="WD40_repeat_dom_sf"/>
</dbReference>
<keyword evidence="5 13" id="KW-0853">WD repeat</keyword>
<feature type="active site" description="Proton donor" evidence="11">
    <location>
        <position position="1056"/>
    </location>
</feature>
<feature type="transmembrane region" description="Helical" evidence="16">
    <location>
        <begin position="441"/>
        <end position="463"/>
    </location>
</feature>
<feature type="repeat" description="WD" evidence="13">
    <location>
        <begin position="231"/>
        <end position="265"/>
    </location>
</feature>
<dbReference type="InterPro" id="IPR015943">
    <property type="entry name" value="WD40/YVTN_repeat-like_dom_sf"/>
</dbReference>
<evidence type="ECO:0000313" key="17">
    <source>
        <dbReference type="EMBL" id="RLM01626.1"/>
    </source>
</evidence>
<feature type="region of interest" description="Disordered" evidence="15">
    <location>
        <begin position="551"/>
        <end position="576"/>
    </location>
</feature>
<protein>
    <recommendedName>
        <fullName evidence="14">alpha-1,2-Mannosidase</fullName>
        <ecNumber evidence="14">3.2.1.-</ecNumber>
    </recommendedName>
</protein>
<keyword evidence="9" id="KW-0968">Cytoplasmic vesicle</keyword>
<keyword evidence="16" id="KW-0472">Membrane</keyword>
<dbReference type="InterPro" id="IPR019775">
    <property type="entry name" value="WD40_repeat_CS"/>
</dbReference>
<feature type="active site" evidence="11">
    <location>
        <position position="929"/>
    </location>
</feature>
<dbReference type="SUPFAM" id="SSF50978">
    <property type="entry name" value="WD40 repeat-like"/>
    <property type="match status" value="1"/>
</dbReference>
<evidence type="ECO:0000256" key="16">
    <source>
        <dbReference type="SAM" id="Phobius"/>
    </source>
</evidence>
<feature type="binding site" evidence="12">
    <location>
        <position position="1163"/>
    </location>
    <ligand>
        <name>Ca(2+)</name>
        <dbReference type="ChEBI" id="CHEBI:29108"/>
    </ligand>
</feature>
<organism evidence="17 18">
    <name type="scientific">Aspergillus turcosus</name>
    <dbReference type="NCBI Taxonomy" id="1245748"/>
    <lineage>
        <taxon>Eukaryota</taxon>
        <taxon>Fungi</taxon>
        <taxon>Dikarya</taxon>
        <taxon>Ascomycota</taxon>
        <taxon>Pezizomycotina</taxon>
        <taxon>Eurotiomycetes</taxon>
        <taxon>Eurotiomycetidae</taxon>
        <taxon>Eurotiales</taxon>
        <taxon>Aspergillaceae</taxon>
        <taxon>Aspergillus</taxon>
        <taxon>Aspergillus subgen. Fumigati</taxon>
    </lineage>
</organism>
<keyword evidence="18" id="KW-1185">Reference proteome</keyword>
<keyword evidence="6" id="KW-0677">Repeat</keyword>
<feature type="repeat" description="WD" evidence="13">
    <location>
        <begin position="105"/>
        <end position="146"/>
    </location>
</feature>
<feature type="repeat" description="WD" evidence="13">
    <location>
        <begin position="281"/>
        <end position="322"/>
    </location>
</feature>
<comment type="cofactor">
    <cofactor evidence="1">
        <name>Mg(2+)</name>
        <dbReference type="ChEBI" id="CHEBI:18420"/>
    </cofactor>
</comment>
<comment type="subcellular location">
    <subcellularLocation>
        <location evidence="3">Cytoplasmic vesicle lumen</location>
    </subcellularLocation>
    <subcellularLocation>
        <location evidence="2">Endoplasmic reticulum</location>
    </subcellularLocation>
</comment>
<keyword evidence="7" id="KW-0256">Endoplasmic reticulum</keyword>
<evidence type="ECO:0000256" key="8">
    <source>
        <dbReference type="ARBA" id="ARBA00023180"/>
    </source>
</evidence>
<evidence type="ECO:0000256" key="14">
    <source>
        <dbReference type="RuleBase" id="RU361193"/>
    </source>
</evidence>
<feature type="compositionally biased region" description="Basic and acidic residues" evidence="15">
    <location>
        <begin position="1396"/>
        <end position="1413"/>
    </location>
</feature>
<feature type="compositionally biased region" description="Basic and acidic residues" evidence="15">
    <location>
        <begin position="372"/>
        <end position="386"/>
    </location>
</feature>